<dbReference type="InterPro" id="IPR036638">
    <property type="entry name" value="HLH_DNA-bd_sf"/>
</dbReference>
<evidence type="ECO:0000313" key="4">
    <source>
        <dbReference type="Proteomes" id="UP000186922"/>
    </source>
</evidence>
<sequence length="459" mass="50256">MEARSYLNLTTNHYGNFVANRPMNFPSELPAETQASSAAQSSTLADSFLSFGSTSQISSQETNAASTTDSDSVASLSESEAGSISESFVSVRAPPLPALSSSSSYPPSVARLTKDSPEIRAVHNVSEQYRRKFLRSCFDNLQKEVVTDSKAHQKASHLLILTSAIEVIQQIKGKEGFINGELIRLTEEQAVNKERLDRLVTEIRSADPSIDLDDILLREPLGIPDTTLSSSLLDRQDPVQVGEVEISSTLSNRKRPADSGNENDILESLSTSFPNKMSPALTVQKRPKKSKSRNHTSENQNGLVSSASTEANTADLTEIQEPSAKRRPSTRKLLLRTIEEPVELGDPDIPQTSPSVVTTVKETLTTEERRKLAAERGLPLHLANGIPTLPGVDYWSSSLCVFPMSLRRGRSWFPKEKMDVVLDERSKKTTDSPAIPQSRQNNGKNGQNNGPVWSISNAQ</sequence>
<comment type="caution">
    <text evidence="3">The sequence shown here is derived from an EMBL/GenBank/DDBJ whole genome shotgun (WGS) entry which is preliminary data.</text>
</comment>
<dbReference type="OrthoDB" id="10070596at2759"/>
<dbReference type="Gene3D" id="4.10.280.10">
    <property type="entry name" value="Helix-loop-helix DNA-binding domain"/>
    <property type="match status" value="1"/>
</dbReference>
<feature type="compositionally biased region" description="Polar residues" evidence="1">
    <location>
        <begin position="297"/>
        <end position="315"/>
    </location>
</feature>
<dbReference type="PROSITE" id="PS50888">
    <property type="entry name" value="BHLH"/>
    <property type="match status" value="1"/>
</dbReference>
<organism evidence="3 4">
    <name type="scientific">Ramazzottius varieornatus</name>
    <name type="common">Water bear</name>
    <name type="synonym">Tardigrade</name>
    <dbReference type="NCBI Taxonomy" id="947166"/>
    <lineage>
        <taxon>Eukaryota</taxon>
        <taxon>Metazoa</taxon>
        <taxon>Ecdysozoa</taxon>
        <taxon>Tardigrada</taxon>
        <taxon>Eutardigrada</taxon>
        <taxon>Parachela</taxon>
        <taxon>Hypsibioidea</taxon>
        <taxon>Ramazzottiidae</taxon>
        <taxon>Ramazzottius</taxon>
    </lineage>
</organism>
<dbReference type="Pfam" id="PF00010">
    <property type="entry name" value="HLH"/>
    <property type="match status" value="1"/>
</dbReference>
<evidence type="ECO:0000313" key="3">
    <source>
        <dbReference type="EMBL" id="GAU97855.1"/>
    </source>
</evidence>
<feature type="region of interest" description="Disordered" evidence="1">
    <location>
        <begin position="245"/>
        <end position="330"/>
    </location>
</feature>
<feature type="compositionally biased region" description="Basic residues" evidence="1">
    <location>
        <begin position="285"/>
        <end position="294"/>
    </location>
</feature>
<evidence type="ECO:0000256" key="1">
    <source>
        <dbReference type="SAM" id="MobiDB-lite"/>
    </source>
</evidence>
<keyword evidence="4" id="KW-1185">Reference proteome</keyword>
<feature type="region of interest" description="Disordered" evidence="1">
    <location>
        <begin position="423"/>
        <end position="459"/>
    </location>
</feature>
<dbReference type="Proteomes" id="UP000186922">
    <property type="component" value="Unassembled WGS sequence"/>
</dbReference>
<dbReference type="AlphaFoldDB" id="A0A1D1VAL4"/>
<dbReference type="InterPro" id="IPR011598">
    <property type="entry name" value="bHLH_dom"/>
</dbReference>
<protein>
    <recommendedName>
        <fullName evidence="2">BHLH domain-containing protein</fullName>
    </recommendedName>
</protein>
<feature type="domain" description="BHLH" evidence="2">
    <location>
        <begin position="118"/>
        <end position="171"/>
    </location>
</feature>
<name>A0A1D1VAL4_RAMVA</name>
<evidence type="ECO:0000259" key="2">
    <source>
        <dbReference type="PROSITE" id="PS50888"/>
    </source>
</evidence>
<dbReference type="STRING" id="947166.A0A1D1VAL4"/>
<dbReference type="CDD" id="cd19682">
    <property type="entry name" value="bHLHzip_MGA_like"/>
    <property type="match status" value="1"/>
</dbReference>
<accession>A0A1D1VAL4</accession>
<dbReference type="EMBL" id="BDGG01000004">
    <property type="protein sequence ID" value="GAU97855.1"/>
    <property type="molecule type" value="Genomic_DNA"/>
</dbReference>
<dbReference type="SUPFAM" id="SSF47459">
    <property type="entry name" value="HLH, helix-loop-helix DNA-binding domain"/>
    <property type="match status" value="1"/>
</dbReference>
<proteinExistence type="predicted"/>
<dbReference type="SMART" id="SM00353">
    <property type="entry name" value="HLH"/>
    <property type="match status" value="1"/>
</dbReference>
<reference evidence="3 4" key="1">
    <citation type="journal article" date="2016" name="Nat. Commun.">
        <title>Extremotolerant tardigrade genome and improved radiotolerance of human cultured cells by tardigrade-unique protein.</title>
        <authorList>
            <person name="Hashimoto T."/>
            <person name="Horikawa D.D."/>
            <person name="Saito Y."/>
            <person name="Kuwahara H."/>
            <person name="Kozuka-Hata H."/>
            <person name="Shin-I T."/>
            <person name="Minakuchi Y."/>
            <person name="Ohishi K."/>
            <person name="Motoyama A."/>
            <person name="Aizu T."/>
            <person name="Enomoto A."/>
            <person name="Kondo K."/>
            <person name="Tanaka S."/>
            <person name="Hara Y."/>
            <person name="Koshikawa S."/>
            <person name="Sagara H."/>
            <person name="Miura T."/>
            <person name="Yokobori S."/>
            <person name="Miyagawa K."/>
            <person name="Suzuki Y."/>
            <person name="Kubo T."/>
            <person name="Oyama M."/>
            <person name="Kohara Y."/>
            <person name="Fujiyama A."/>
            <person name="Arakawa K."/>
            <person name="Katayama T."/>
            <person name="Toyoda A."/>
            <person name="Kunieda T."/>
        </authorList>
    </citation>
    <scope>NUCLEOTIDE SEQUENCE [LARGE SCALE GENOMIC DNA]</scope>
    <source>
        <strain evidence="3 4">YOKOZUNA-1</strain>
    </source>
</reference>
<dbReference type="GO" id="GO:0046983">
    <property type="term" value="F:protein dimerization activity"/>
    <property type="evidence" value="ECO:0007669"/>
    <property type="project" value="InterPro"/>
</dbReference>
<feature type="compositionally biased region" description="Low complexity" evidence="1">
    <location>
        <begin position="440"/>
        <end position="450"/>
    </location>
</feature>
<gene>
    <name evidence="3" type="primary">RvY_09084-1</name>
    <name evidence="3" type="synonym">RvY_09084.1</name>
    <name evidence="3" type="ORF">RvY_09084</name>
</gene>